<proteinExistence type="predicted"/>
<keyword evidence="1" id="KW-0472">Membrane</keyword>
<dbReference type="Proteomes" id="UP000624701">
    <property type="component" value="Unassembled WGS sequence"/>
</dbReference>
<gene>
    <name evidence="2" type="ORF">GCM10011444_13230</name>
</gene>
<dbReference type="InterPro" id="IPR021257">
    <property type="entry name" value="DUF2809"/>
</dbReference>
<keyword evidence="1" id="KW-0812">Transmembrane</keyword>
<protein>
    <submittedName>
        <fullName evidence="2">Membrane protein</fullName>
    </submittedName>
</protein>
<name>A0ABQ2BXR5_9FLAO</name>
<dbReference type="RefSeq" id="WP_229719616.1">
    <property type="nucleotide sequence ID" value="NZ_BMDQ01000001.1"/>
</dbReference>
<comment type="caution">
    <text evidence="2">The sequence shown here is derived from an EMBL/GenBank/DDBJ whole genome shotgun (WGS) entry which is preliminary data.</text>
</comment>
<dbReference type="EMBL" id="BMDQ01000001">
    <property type="protein sequence ID" value="GGI57014.1"/>
    <property type="molecule type" value="Genomic_DNA"/>
</dbReference>
<organism evidence="2 3">
    <name type="scientific">Winogradskyella haliclonae</name>
    <dbReference type="NCBI Taxonomy" id="2048558"/>
    <lineage>
        <taxon>Bacteria</taxon>
        <taxon>Pseudomonadati</taxon>
        <taxon>Bacteroidota</taxon>
        <taxon>Flavobacteriia</taxon>
        <taxon>Flavobacteriales</taxon>
        <taxon>Flavobacteriaceae</taxon>
        <taxon>Winogradskyella</taxon>
    </lineage>
</organism>
<keyword evidence="1" id="KW-1133">Transmembrane helix</keyword>
<accession>A0ABQ2BXR5</accession>
<feature type="transmembrane region" description="Helical" evidence="1">
    <location>
        <begin position="56"/>
        <end position="74"/>
    </location>
</feature>
<evidence type="ECO:0000313" key="2">
    <source>
        <dbReference type="EMBL" id="GGI57014.1"/>
    </source>
</evidence>
<sequence>MKMQLNKTYLILAILLFLIEACIAIFLKTGFIRHTFGDYLVVILLYCGLRGLTSLGIWRSAILVLIIAFIIEFLQLTKVLELLNLQSNHFAKLILGTSFQFLDLIAYTLGIITILIIETNYSKHFK</sequence>
<evidence type="ECO:0000256" key="1">
    <source>
        <dbReference type="SAM" id="Phobius"/>
    </source>
</evidence>
<evidence type="ECO:0000313" key="3">
    <source>
        <dbReference type="Proteomes" id="UP000624701"/>
    </source>
</evidence>
<feature type="transmembrane region" description="Helical" evidence="1">
    <location>
        <begin position="94"/>
        <end position="117"/>
    </location>
</feature>
<reference evidence="3" key="1">
    <citation type="journal article" date="2019" name="Int. J. Syst. Evol. Microbiol.">
        <title>The Global Catalogue of Microorganisms (GCM) 10K type strain sequencing project: providing services to taxonomists for standard genome sequencing and annotation.</title>
        <authorList>
            <consortium name="The Broad Institute Genomics Platform"/>
            <consortium name="The Broad Institute Genome Sequencing Center for Infectious Disease"/>
            <person name="Wu L."/>
            <person name="Ma J."/>
        </authorList>
    </citation>
    <scope>NUCLEOTIDE SEQUENCE [LARGE SCALE GENOMIC DNA]</scope>
    <source>
        <strain evidence="3">CCM 8681</strain>
    </source>
</reference>
<keyword evidence="3" id="KW-1185">Reference proteome</keyword>
<dbReference type="Pfam" id="PF10990">
    <property type="entry name" value="DUF2809"/>
    <property type="match status" value="1"/>
</dbReference>